<reference evidence="3" key="1">
    <citation type="submission" date="2022-11" db="UniProtKB">
        <authorList>
            <consortium name="WormBaseParasite"/>
        </authorList>
    </citation>
    <scope>IDENTIFICATION</scope>
</reference>
<keyword evidence="2" id="KW-1185">Reference proteome</keyword>
<dbReference type="AlphaFoldDB" id="A0A914DXB9"/>
<feature type="compositionally biased region" description="Low complexity" evidence="1">
    <location>
        <begin position="428"/>
        <end position="439"/>
    </location>
</feature>
<feature type="region of interest" description="Disordered" evidence="1">
    <location>
        <begin position="95"/>
        <end position="116"/>
    </location>
</feature>
<accession>A0A914DXB9</accession>
<evidence type="ECO:0000313" key="3">
    <source>
        <dbReference type="WBParaSite" id="ACRNAN_scaffold4422.g28608.t2"/>
    </source>
</evidence>
<evidence type="ECO:0000313" key="2">
    <source>
        <dbReference type="Proteomes" id="UP000887540"/>
    </source>
</evidence>
<sequence length="723" mass="81255">MQSFILAQDSKDVLYGLPPLPLTAEEQATSTKGTRGVTPALATFYFQRFFTLPYFSTPPLPLELPYIDTYGINPVAELPPQPEEKYKGLFDDDGNLISTNEENKEKNTGRTKQEEEELERIIKERISQLVKNQVHAAKTVIEPPVVKRDLSQETTISKTTDSDDDLLVPSTITPSPITPKLEATTISAETDNKKPVKNYNSAKEVLVLINEEDGKEKGAAVFDETSLKESLKLSEDRVKEEKPISASAPKDEDTSAVIIGKRVAGQHGFRALSGGPTRILEGLPTLGTNPESRSVAQQPRQPAFSKRRLRIHKNRQASQLSLLNAQKKAKELLAVQFDQQRTTIENLPPKARAVVIGKNAKRQGQRQGVIRTSSRSPRLRQTTPRPQPNGVQIRFTQAPQVRTTHIELPPLNLPKFGQKLATGIQQGQQVQGQRAQRWRTSTTASTRQKVNVPGKTRKPSENFRDIPPVPSEDIAIAQKNFVRIAPAVPTSAPVRQQQIQNQQQPQQFQQLQQFRQQQQFVPSTQFPPRPVVTTFPPPPRYHQIQLQADYREPVVQEYLKELEDYDWHLHYSEQNINNFRGPIRSGGVQQTQIQNGQQQNPTVNSDYDDFQIIERRNHFLDNPPQLHIDLPTTEPTPTYDLYTTQEAIVPFHNNVPTPPSTFVDQQGFGNQQGAQFGNQQGQYGPRPANNNAGPVGVTPHPYLNYLHNLLGFRGPHPLGHLFG</sequence>
<feature type="region of interest" description="Disordered" evidence="1">
    <location>
        <begin position="428"/>
        <end position="468"/>
    </location>
</feature>
<feature type="compositionally biased region" description="Low complexity" evidence="1">
    <location>
        <begin position="371"/>
        <end position="384"/>
    </location>
</feature>
<dbReference type="WBParaSite" id="ACRNAN_scaffold4422.g28608.t2">
    <property type="protein sequence ID" value="ACRNAN_scaffold4422.g28608.t2"/>
    <property type="gene ID" value="ACRNAN_scaffold4422.g28608"/>
</dbReference>
<organism evidence="2 3">
    <name type="scientific">Acrobeloides nanus</name>
    <dbReference type="NCBI Taxonomy" id="290746"/>
    <lineage>
        <taxon>Eukaryota</taxon>
        <taxon>Metazoa</taxon>
        <taxon>Ecdysozoa</taxon>
        <taxon>Nematoda</taxon>
        <taxon>Chromadorea</taxon>
        <taxon>Rhabditida</taxon>
        <taxon>Tylenchina</taxon>
        <taxon>Cephalobomorpha</taxon>
        <taxon>Cephaloboidea</taxon>
        <taxon>Cephalobidae</taxon>
        <taxon>Acrobeloides</taxon>
    </lineage>
</organism>
<feature type="compositionally biased region" description="Low complexity" evidence="1">
    <location>
        <begin position="169"/>
        <end position="178"/>
    </location>
</feature>
<protein>
    <submittedName>
        <fullName evidence="3">Uncharacterized protein</fullName>
    </submittedName>
</protein>
<feature type="region of interest" description="Disordered" evidence="1">
    <location>
        <begin position="233"/>
        <end position="253"/>
    </location>
</feature>
<dbReference type="Proteomes" id="UP000887540">
    <property type="component" value="Unplaced"/>
</dbReference>
<evidence type="ECO:0000256" key="1">
    <source>
        <dbReference type="SAM" id="MobiDB-lite"/>
    </source>
</evidence>
<name>A0A914DXB9_9BILA</name>
<feature type="region of interest" description="Disordered" evidence="1">
    <location>
        <begin position="152"/>
        <end position="178"/>
    </location>
</feature>
<feature type="compositionally biased region" description="Polar residues" evidence="1">
    <location>
        <begin position="440"/>
        <end position="449"/>
    </location>
</feature>
<feature type="compositionally biased region" description="Basic and acidic residues" evidence="1">
    <location>
        <begin position="101"/>
        <end position="116"/>
    </location>
</feature>
<feature type="region of interest" description="Disordered" evidence="1">
    <location>
        <begin position="359"/>
        <end position="390"/>
    </location>
</feature>
<proteinExistence type="predicted"/>